<name>A0A167JVA5_CALVF</name>
<proteinExistence type="predicted"/>
<gene>
    <name evidence="2" type="ORF">CALVIDRAFT_238498</name>
</gene>
<organism evidence="2 3">
    <name type="scientific">Calocera viscosa (strain TUFC12733)</name>
    <dbReference type="NCBI Taxonomy" id="1330018"/>
    <lineage>
        <taxon>Eukaryota</taxon>
        <taxon>Fungi</taxon>
        <taxon>Dikarya</taxon>
        <taxon>Basidiomycota</taxon>
        <taxon>Agaricomycotina</taxon>
        <taxon>Dacrymycetes</taxon>
        <taxon>Dacrymycetales</taxon>
        <taxon>Dacrymycetaceae</taxon>
        <taxon>Calocera</taxon>
    </lineage>
</organism>
<accession>A0A167JVA5</accession>
<evidence type="ECO:0000256" key="1">
    <source>
        <dbReference type="SAM" id="MobiDB-lite"/>
    </source>
</evidence>
<protein>
    <submittedName>
        <fullName evidence="2">Uncharacterized protein</fullName>
    </submittedName>
</protein>
<keyword evidence="3" id="KW-1185">Reference proteome</keyword>
<evidence type="ECO:0000313" key="3">
    <source>
        <dbReference type="Proteomes" id="UP000076738"/>
    </source>
</evidence>
<sequence length="153" mass="16610">MSLGDSSIRILRRPHDHRIFSIRNTRASLVKKEAHDPSRLGAFPKYGGESGPGDEGAAMGELLDIDGEGQNTEDHPHNRPEALRVPVHGGLYEPEAVVIGVSTLRSSRCSPAPSPIPGVRAIRRGRAHHVVFPACSHGWEADLRTCKGCVDRL</sequence>
<dbReference type="AlphaFoldDB" id="A0A167JVA5"/>
<evidence type="ECO:0000313" key="2">
    <source>
        <dbReference type="EMBL" id="KZO93949.1"/>
    </source>
</evidence>
<dbReference type="Proteomes" id="UP000076738">
    <property type="component" value="Unassembled WGS sequence"/>
</dbReference>
<feature type="region of interest" description="Disordered" evidence="1">
    <location>
        <begin position="31"/>
        <end position="60"/>
    </location>
</feature>
<dbReference type="EMBL" id="KV417298">
    <property type="protein sequence ID" value="KZO93949.1"/>
    <property type="molecule type" value="Genomic_DNA"/>
</dbReference>
<reference evidence="2 3" key="1">
    <citation type="journal article" date="2016" name="Mol. Biol. Evol.">
        <title>Comparative Genomics of Early-Diverging Mushroom-Forming Fungi Provides Insights into the Origins of Lignocellulose Decay Capabilities.</title>
        <authorList>
            <person name="Nagy L.G."/>
            <person name="Riley R."/>
            <person name="Tritt A."/>
            <person name="Adam C."/>
            <person name="Daum C."/>
            <person name="Floudas D."/>
            <person name="Sun H."/>
            <person name="Yadav J.S."/>
            <person name="Pangilinan J."/>
            <person name="Larsson K.H."/>
            <person name="Matsuura K."/>
            <person name="Barry K."/>
            <person name="Labutti K."/>
            <person name="Kuo R."/>
            <person name="Ohm R.A."/>
            <person name="Bhattacharya S.S."/>
            <person name="Shirouzu T."/>
            <person name="Yoshinaga Y."/>
            <person name="Martin F.M."/>
            <person name="Grigoriev I.V."/>
            <person name="Hibbett D.S."/>
        </authorList>
    </citation>
    <scope>NUCLEOTIDE SEQUENCE [LARGE SCALE GENOMIC DNA]</scope>
    <source>
        <strain evidence="2 3">TUFC12733</strain>
    </source>
</reference>